<comment type="caution">
    <text evidence="1">The sequence shown here is derived from an EMBL/GenBank/DDBJ whole genome shotgun (WGS) entry which is preliminary data.</text>
</comment>
<protein>
    <recommendedName>
        <fullName evidence="3">SIR2-like domain-containing protein</fullName>
    </recommendedName>
</protein>
<evidence type="ECO:0000313" key="1">
    <source>
        <dbReference type="EMBL" id="NEL54390.1"/>
    </source>
</evidence>
<name>A0A7K3WFB5_9ACTN</name>
<organism evidence="1 2">
    <name type="scientific">Goekera deserti</name>
    <dbReference type="NCBI Taxonomy" id="2497753"/>
    <lineage>
        <taxon>Bacteria</taxon>
        <taxon>Bacillati</taxon>
        <taxon>Actinomycetota</taxon>
        <taxon>Actinomycetes</taxon>
        <taxon>Geodermatophilales</taxon>
        <taxon>Geodermatophilaceae</taxon>
        <taxon>Goekera</taxon>
    </lineage>
</organism>
<gene>
    <name evidence="1" type="ORF">G1H19_10290</name>
</gene>
<sequence>MPLLAGLSDQVLRELNLPAETLTAFAGNLEEWLSFLSTDQPWLTDQQNLRNRAQFRDASEAVHACITQCEEAAVLSAPPPWLERLAWHWCAASPDIATYNYDLLLERLTTQLALTSTWGDLYGISLTERQAPGDSSFLSASRPVSSTYRLFKLHGSINWFYGGPDAPTTERVVLARDSVRWLGSPADSTEAVDRGRRAAVHEDLLPLIVPPTGTKGVSYGNRSLRAQWQKAFEALSSAESLTIIGYSFPPSDLVARHFLSSSLLAVPVAVVDRGELAAEVVADLLPRSDVQSVTGDDAVAHYVESVCGDVILWGVRHHERGRRACLRVNGVETELADDERFDASRYPGDSDPASTWAREEAERRYPGIANLALTNHWPSTGDSTLWQGVYTGPR</sequence>
<dbReference type="Proteomes" id="UP000470470">
    <property type="component" value="Unassembled WGS sequence"/>
</dbReference>
<evidence type="ECO:0008006" key="3">
    <source>
        <dbReference type="Google" id="ProtNLM"/>
    </source>
</evidence>
<proteinExistence type="predicted"/>
<accession>A0A7K3WFB5</accession>
<reference evidence="1 2" key="1">
    <citation type="submission" date="2020-02" db="EMBL/GenBank/DDBJ databases">
        <title>The whole genome sequence of CPCC 205119.</title>
        <authorList>
            <person name="Jiang Z."/>
        </authorList>
    </citation>
    <scope>NUCLEOTIDE SEQUENCE [LARGE SCALE GENOMIC DNA]</scope>
    <source>
        <strain evidence="1 2">CPCC 205119</strain>
    </source>
</reference>
<dbReference type="Pfam" id="PF13289">
    <property type="entry name" value="SIR2_2"/>
    <property type="match status" value="1"/>
</dbReference>
<evidence type="ECO:0000313" key="2">
    <source>
        <dbReference type="Proteomes" id="UP000470470"/>
    </source>
</evidence>
<keyword evidence="2" id="KW-1185">Reference proteome</keyword>
<dbReference type="EMBL" id="JAAGWK010000012">
    <property type="protein sequence ID" value="NEL54390.1"/>
    <property type="molecule type" value="Genomic_DNA"/>
</dbReference>
<dbReference type="AlphaFoldDB" id="A0A7K3WFB5"/>
<dbReference type="RefSeq" id="WP_152727580.1">
    <property type="nucleotide sequence ID" value="NZ_JAABOZ010000001.1"/>
</dbReference>